<protein>
    <submittedName>
        <fullName evidence="1">Uncharacterized protein</fullName>
    </submittedName>
</protein>
<evidence type="ECO:0000313" key="2">
    <source>
        <dbReference type="Proteomes" id="UP001054945"/>
    </source>
</evidence>
<name>A0AAV4XVR6_CAEEX</name>
<dbReference type="AlphaFoldDB" id="A0AAV4XVR6"/>
<dbReference type="EMBL" id="BPLR01001001">
    <property type="protein sequence ID" value="GIY99087.1"/>
    <property type="molecule type" value="Genomic_DNA"/>
</dbReference>
<keyword evidence="2" id="KW-1185">Reference proteome</keyword>
<sequence length="78" mass="9329">MKPLLRLHQIETDEGSDIGNEDYVSDNVLEDNFSDYERFTEHDMELKKLVLLERLMIDFGKEKHRIPFIKKMVCRGEE</sequence>
<evidence type="ECO:0000313" key="1">
    <source>
        <dbReference type="EMBL" id="GIY99087.1"/>
    </source>
</evidence>
<comment type="caution">
    <text evidence="1">The sequence shown here is derived from an EMBL/GenBank/DDBJ whole genome shotgun (WGS) entry which is preliminary data.</text>
</comment>
<gene>
    <name evidence="1" type="ORF">CEXT_129091</name>
</gene>
<dbReference type="Proteomes" id="UP001054945">
    <property type="component" value="Unassembled WGS sequence"/>
</dbReference>
<organism evidence="1 2">
    <name type="scientific">Caerostris extrusa</name>
    <name type="common">Bark spider</name>
    <name type="synonym">Caerostris bankana</name>
    <dbReference type="NCBI Taxonomy" id="172846"/>
    <lineage>
        <taxon>Eukaryota</taxon>
        <taxon>Metazoa</taxon>
        <taxon>Ecdysozoa</taxon>
        <taxon>Arthropoda</taxon>
        <taxon>Chelicerata</taxon>
        <taxon>Arachnida</taxon>
        <taxon>Araneae</taxon>
        <taxon>Araneomorphae</taxon>
        <taxon>Entelegynae</taxon>
        <taxon>Araneoidea</taxon>
        <taxon>Araneidae</taxon>
        <taxon>Caerostris</taxon>
    </lineage>
</organism>
<proteinExistence type="predicted"/>
<reference evidence="1 2" key="1">
    <citation type="submission" date="2021-06" db="EMBL/GenBank/DDBJ databases">
        <title>Caerostris extrusa draft genome.</title>
        <authorList>
            <person name="Kono N."/>
            <person name="Arakawa K."/>
        </authorList>
    </citation>
    <scope>NUCLEOTIDE SEQUENCE [LARGE SCALE GENOMIC DNA]</scope>
</reference>
<accession>A0AAV4XVR6</accession>